<dbReference type="GO" id="GO:0008218">
    <property type="term" value="P:bioluminescence"/>
    <property type="evidence" value="ECO:0007669"/>
    <property type="project" value="UniProtKB-KW"/>
</dbReference>
<reference evidence="9 10" key="1">
    <citation type="journal article" date="2015" name="Stand. Genomic Sci.">
        <title>Genomic Encyclopedia of Bacterial and Archaeal Type Strains, Phase III: the genomes of soil and plant-associated and newly described type strains.</title>
        <authorList>
            <person name="Whitman W.B."/>
            <person name="Woyke T."/>
            <person name="Klenk H.P."/>
            <person name="Zhou Y."/>
            <person name="Lilburn T.G."/>
            <person name="Beck B.J."/>
            <person name="De Vos P."/>
            <person name="Vandamme P."/>
            <person name="Eisen J.A."/>
            <person name="Garrity G."/>
            <person name="Hugenholtz P."/>
            <person name="Kyrpides N.C."/>
        </authorList>
    </citation>
    <scope>NUCLEOTIDE SEQUENCE [LARGE SCALE GENOMIC DNA]</scope>
    <source>
        <strain evidence="9 10">CGMCC 1.7748</strain>
    </source>
</reference>
<keyword evidence="6" id="KW-0560">Oxidoreductase</keyword>
<keyword evidence="7" id="KW-0455">Luminescence</keyword>
<evidence type="ECO:0000256" key="8">
    <source>
        <dbReference type="ARBA" id="ARBA00049412"/>
    </source>
</evidence>
<evidence type="ECO:0000256" key="6">
    <source>
        <dbReference type="ARBA" id="ARBA00023002"/>
    </source>
</evidence>
<dbReference type="EMBL" id="VLKK01000037">
    <property type="protein sequence ID" value="TWH89357.1"/>
    <property type="molecule type" value="Genomic_DNA"/>
</dbReference>
<keyword evidence="10" id="KW-1185">Reference proteome</keyword>
<evidence type="ECO:0000313" key="9">
    <source>
        <dbReference type="EMBL" id="TWH89357.1"/>
    </source>
</evidence>
<dbReference type="Proteomes" id="UP000316624">
    <property type="component" value="Unassembled WGS sequence"/>
</dbReference>
<evidence type="ECO:0000256" key="7">
    <source>
        <dbReference type="ARBA" id="ARBA00023223"/>
    </source>
</evidence>
<dbReference type="EC" id="1.2.1.50" evidence="4"/>
<protein>
    <recommendedName>
        <fullName evidence="4">long-chain-fatty-acyl-CoA reductase</fullName>
        <ecNumber evidence="4">1.2.1.50</ecNumber>
    </recommendedName>
</protein>
<evidence type="ECO:0000256" key="1">
    <source>
        <dbReference type="ARBA" id="ARBA00003277"/>
    </source>
</evidence>
<dbReference type="AlphaFoldDB" id="A0A562K1Q6"/>
<dbReference type="InterPro" id="IPR016161">
    <property type="entry name" value="Ald_DH/histidinol_DH"/>
</dbReference>
<dbReference type="InterPro" id="IPR016163">
    <property type="entry name" value="Ald_DH_C"/>
</dbReference>
<gene>
    <name evidence="9" type="ORF">IQ35_03928</name>
</gene>
<comment type="catalytic activity">
    <reaction evidence="8">
        <text>a long-chain fatty aldehyde + NADP(+) + CoA = a long-chain fatty acyl-CoA + NADPH + H(+)</text>
        <dbReference type="Rhea" id="RHEA:15437"/>
        <dbReference type="ChEBI" id="CHEBI:15378"/>
        <dbReference type="ChEBI" id="CHEBI:17176"/>
        <dbReference type="ChEBI" id="CHEBI:57287"/>
        <dbReference type="ChEBI" id="CHEBI:57783"/>
        <dbReference type="ChEBI" id="CHEBI:58349"/>
        <dbReference type="ChEBI" id="CHEBI:83139"/>
        <dbReference type="EC" id="1.2.1.50"/>
    </reaction>
</comment>
<dbReference type="Gene3D" id="3.40.309.10">
    <property type="entry name" value="Aldehyde Dehydrogenase, Chain A, domain 2"/>
    <property type="match status" value="1"/>
</dbReference>
<keyword evidence="5" id="KW-0521">NADP</keyword>
<dbReference type="Pfam" id="PF05893">
    <property type="entry name" value="LuxC"/>
    <property type="match status" value="1"/>
</dbReference>
<proteinExistence type="inferred from homology"/>
<comment type="pathway">
    <text evidence="2">Lipid metabolism; fatty acid reduction for biolumincescence.</text>
</comment>
<sequence>MTVTGFRVPLILRGTVIEDNWIPFGGRRGGVSFESPDVALYGDQINLRTPSLMADLYKLRFTDIVEYLVNLGERLTLARNSYWEEAFQLARRTSGLSDSILHAQFDAMGRMFDASRLREAAERACGIAHLEGWVEMPNQSGNKGKARVRAFGARAVHVIAGNLPVVAAMTIIRNALTRSDCVIKTPSNDPLTAAAIARTMIDMAPDHPLTRHVSVAYWKGGDDRVEKVIYDPRGVEKIIAWGGLASISHISKYLQPGIDLVTLDPKLSGTIIGKDAFVDEDTMRHVARRLALDIGLYNQEACVNARVVYVHSGTDQAGLRRCERLAELTFEAIRDLPPSISTPHKDFDRTLREEIDAISYLDDEYRIVGNSGNDGAVIVSLNGEPVDFSATLGCRVANLVPVDDIDIPVRSVNAYTQTIGIYPEQLKEELRDRLAFQGAQRVVSLGAAGSVGLNTEIQDGIEPMRRMCKWIVDESCDGQMLEALAHAEEAETQ</sequence>
<dbReference type="Gene3D" id="3.40.605.10">
    <property type="entry name" value="Aldehyde Dehydrogenase, Chain A, domain 1"/>
    <property type="match status" value="1"/>
</dbReference>
<evidence type="ECO:0000313" key="10">
    <source>
        <dbReference type="Proteomes" id="UP000316624"/>
    </source>
</evidence>
<comment type="caution">
    <text evidence="9">The sequence shown here is derived from an EMBL/GenBank/DDBJ whole genome shotgun (WGS) entry which is preliminary data.</text>
</comment>
<comment type="function">
    <text evidence="1">LuxC is the fatty acid reductase enzyme responsible for synthesis of the aldehyde substrate for the luminescent reaction catalyzed by luciferase.</text>
</comment>
<dbReference type="InterPro" id="IPR008670">
    <property type="entry name" value="CoA_reduct_LuxC"/>
</dbReference>
<comment type="similarity">
    <text evidence="3">Belongs to the LuxC family.</text>
</comment>
<dbReference type="GO" id="GO:0050062">
    <property type="term" value="F:long-chain-fatty-acyl-CoA reductase activity"/>
    <property type="evidence" value="ECO:0007669"/>
    <property type="project" value="UniProtKB-EC"/>
</dbReference>
<name>A0A562K1Q6_SPHWJ</name>
<accession>A0A562K1Q6</accession>
<dbReference type="RefSeq" id="WP_145075970.1">
    <property type="nucleotide sequence ID" value="NZ_JACIIY010000050.1"/>
</dbReference>
<evidence type="ECO:0000256" key="2">
    <source>
        <dbReference type="ARBA" id="ARBA00004908"/>
    </source>
</evidence>
<dbReference type="GO" id="GO:0003995">
    <property type="term" value="F:acyl-CoA dehydrogenase activity"/>
    <property type="evidence" value="ECO:0007669"/>
    <property type="project" value="InterPro"/>
</dbReference>
<evidence type="ECO:0000256" key="5">
    <source>
        <dbReference type="ARBA" id="ARBA00022857"/>
    </source>
</evidence>
<evidence type="ECO:0000256" key="4">
    <source>
        <dbReference type="ARBA" id="ARBA00013020"/>
    </source>
</evidence>
<dbReference type="UniPathway" id="UPA00569"/>
<organism evidence="9 10">
    <name type="scientific">Sphingobium wenxiniae (strain DSM 21828 / CGMCC 1.7748 / JZ-1)</name>
    <dbReference type="NCBI Taxonomy" id="595605"/>
    <lineage>
        <taxon>Bacteria</taxon>
        <taxon>Pseudomonadati</taxon>
        <taxon>Pseudomonadota</taxon>
        <taxon>Alphaproteobacteria</taxon>
        <taxon>Sphingomonadales</taxon>
        <taxon>Sphingomonadaceae</taxon>
        <taxon>Sphingobium</taxon>
    </lineage>
</organism>
<dbReference type="InterPro" id="IPR016162">
    <property type="entry name" value="Ald_DH_N"/>
</dbReference>
<dbReference type="SUPFAM" id="SSF53720">
    <property type="entry name" value="ALDH-like"/>
    <property type="match status" value="1"/>
</dbReference>
<evidence type="ECO:0000256" key="3">
    <source>
        <dbReference type="ARBA" id="ARBA00010915"/>
    </source>
</evidence>